<dbReference type="Proteomes" id="UP001233999">
    <property type="component" value="Unassembled WGS sequence"/>
</dbReference>
<evidence type="ECO:0000313" key="1">
    <source>
        <dbReference type="EMBL" id="KAJ9593781.1"/>
    </source>
</evidence>
<organism evidence="1 2">
    <name type="scientific">Diploptera punctata</name>
    <name type="common">Pacific beetle cockroach</name>
    <dbReference type="NCBI Taxonomy" id="6984"/>
    <lineage>
        <taxon>Eukaryota</taxon>
        <taxon>Metazoa</taxon>
        <taxon>Ecdysozoa</taxon>
        <taxon>Arthropoda</taxon>
        <taxon>Hexapoda</taxon>
        <taxon>Insecta</taxon>
        <taxon>Pterygota</taxon>
        <taxon>Neoptera</taxon>
        <taxon>Polyneoptera</taxon>
        <taxon>Dictyoptera</taxon>
        <taxon>Blattodea</taxon>
        <taxon>Blaberoidea</taxon>
        <taxon>Blaberidae</taxon>
        <taxon>Diplopterinae</taxon>
        <taxon>Diploptera</taxon>
    </lineage>
</organism>
<proteinExistence type="predicted"/>
<feature type="non-terminal residue" evidence="1">
    <location>
        <position position="1"/>
    </location>
</feature>
<reference evidence="1" key="2">
    <citation type="submission" date="2023-05" db="EMBL/GenBank/DDBJ databases">
        <authorList>
            <person name="Fouks B."/>
        </authorList>
    </citation>
    <scope>NUCLEOTIDE SEQUENCE</scope>
    <source>
        <strain evidence="1">Stay&amp;Tobe</strain>
        <tissue evidence="1">Testes</tissue>
    </source>
</reference>
<sequence>RSISFFKLFSTIYNGRLPSPSSRAQPTPFYFKVISPRWCMIGTYNNVSPIMSYKFNKFA</sequence>
<gene>
    <name evidence="1" type="ORF">L9F63_027577</name>
</gene>
<evidence type="ECO:0000313" key="2">
    <source>
        <dbReference type="Proteomes" id="UP001233999"/>
    </source>
</evidence>
<comment type="caution">
    <text evidence="1">The sequence shown here is derived from an EMBL/GenBank/DDBJ whole genome shotgun (WGS) entry which is preliminary data.</text>
</comment>
<dbReference type="AlphaFoldDB" id="A0AAD8A785"/>
<reference evidence="1" key="1">
    <citation type="journal article" date="2023" name="IScience">
        <title>Live-bearing cockroach genome reveals convergent evolutionary mechanisms linked to viviparity in insects and beyond.</title>
        <authorList>
            <person name="Fouks B."/>
            <person name="Harrison M.C."/>
            <person name="Mikhailova A.A."/>
            <person name="Marchal E."/>
            <person name="English S."/>
            <person name="Carruthers M."/>
            <person name="Jennings E.C."/>
            <person name="Chiamaka E.L."/>
            <person name="Frigard R.A."/>
            <person name="Pippel M."/>
            <person name="Attardo G.M."/>
            <person name="Benoit J.B."/>
            <person name="Bornberg-Bauer E."/>
            <person name="Tobe S.S."/>
        </authorList>
    </citation>
    <scope>NUCLEOTIDE SEQUENCE</scope>
    <source>
        <strain evidence="1">Stay&amp;Tobe</strain>
    </source>
</reference>
<accession>A0AAD8A785</accession>
<name>A0AAD8A785_DIPPU</name>
<protein>
    <submittedName>
        <fullName evidence="1">Uncharacterized protein</fullName>
    </submittedName>
</protein>
<feature type="non-terminal residue" evidence="1">
    <location>
        <position position="59"/>
    </location>
</feature>
<dbReference type="EMBL" id="JASPKZ010003355">
    <property type="protein sequence ID" value="KAJ9593781.1"/>
    <property type="molecule type" value="Genomic_DNA"/>
</dbReference>
<keyword evidence="2" id="KW-1185">Reference proteome</keyword>